<dbReference type="InterPro" id="IPR052894">
    <property type="entry name" value="AsmA-related"/>
</dbReference>
<protein>
    <submittedName>
        <fullName evidence="2">AsmA family protein</fullName>
    </submittedName>
</protein>
<gene>
    <name evidence="2" type="ORF">Q2T77_29505</name>
</gene>
<keyword evidence="3" id="KW-1185">Reference proteome</keyword>
<accession>A0ABT8SBY8</accession>
<dbReference type="RefSeq" id="WP_301814485.1">
    <property type="nucleotide sequence ID" value="NZ_JAUJZH010000028.1"/>
</dbReference>
<proteinExistence type="predicted"/>
<comment type="caution">
    <text evidence="2">The sequence shown here is derived from an EMBL/GenBank/DDBJ whole genome shotgun (WGS) entry which is preliminary data.</text>
</comment>
<organism evidence="2 3">
    <name type="scientific">Variovorax ginsengisoli</name>
    <dbReference type="NCBI Taxonomy" id="363844"/>
    <lineage>
        <taxon>Bacteria</taxon>
        <taxon>Pseudomonadati</taxon>
        <taxon>Pseudomonadota</taxon>
        <taxon>Betaproteobacteria</taxon>
        <taxon>Burkholderiales</taxon>
        <taxon>Comamonadaceae</taxon>
        <taxon>Variovorax</taxon>
    </lineage>
</organism>
<evidence type="ECO:0000313" key="2">
    <source>
        <dbReference type="EMBL" id="MDO1536429.1"/>
    </source>
</evidence>
<evidence type="ECO:0000259" key="1">
    <source>
        <dbReference type="Pfam" id="PF05170"/>
    </source>
</evidence>
<name>A0ABT8SBY8_9BURK</name>
<evidence type="ECO:0000313" key="3">
    <source>
        <dbReference type="Proteomes" id="UP001169027"/>
    </source>
</evidence>
<dbReference type="EMBL" id="JAUKVY010000028">
    <property type="protein sequence ID" value="MDO1536429.1"/>
    <property type="molecule type" value="Genomic_DNA"/>
</dbReference>
<dbReference type="PANTHER" id="PTHR30441:SF4">
    <property type="entry name" value="PROTEIN ASMA"/>
    <property type="match status" value="1"/>
</dbReference>
<dbReference type="Proteomes" id="UP001169027">
    <property type="component" value="Unassembled WGS sequence"/>
</dbReference>
<sequence>MTTPAPPWRRRTTRVLLWAVGLLLAAALGLMLFLKTLDAEVYQRALERELSSALDRQVSIGGVSFDIALRPTLSVRDLRIANPAWASRPDFVTAASGEARLDLVALWKGRVELRGMRLKGVDLLLERNAEGEGNWPFGTPRQSTQRAVLPDFGTVSLTDVRIGWRPGGGGSVEQVRVDSAEATISGGLPFRIQALADYRDTPMQLTVEADASLQAAIDGAPWRLSVGLRPEGAALALDVRLASIASIEGVELGIEATGEQLAAWSSVLGRALPVWGPYRLSAQARYAQGSLQVDGLSLSLDGLPMQSSRLEIGSGKAVFGASVDTRLTLAGKLGDAAFSLEASGAPWPELQKTDGGAPLALRAELAGFTLSADGRITPAAEAMDFDLALTARGDALAPLRLLAGLRPGQPLPVDIAARVTNSKEGYSAKNIRGRVLATAVSGDLAYASAPRALLSGALNLGQLDLNQPELKALESAASESRPRDVAGAGAPAWSRGVEVDLSLRIAAITGLPVPARNLSSRVRWRDDAVHLHGLAATLAGTDVTGEGTLRWRDDRPQIDGKVSIAVLDFAKLDGSAAQRGKRSAFDEPLPLAPLRTFDARLDIDVARIAGASVPIGKLAALAQLRSGKLAIDLTSATVANAQMQGHVTVDASGRAWRVDADAKADRIDVAALLRAPNRPDTVRGAIQGLQVQFGSQGTSVRELMKQAKLSARAAPFTLAVGRDRSPVQVQQASIAVEPGGPVRASAAGHALGAPMDLTVVAGPLAELLRPETAWPKLEANLRTDLDGDTLHVVATSGPLQRLIGLRDVPLAVQATLPGARASLEGNVGNLAAPKGTQLAARIEIDDLAKTATRFSAARLPALPVSASGRVTLGDGEVAIDDLSAQAGKSDAAGRLRIRWRDRPSVSANLTSRLIDATQWAEPTPNETPVLDRPIRMPFLLSRDAQLQLRAERLLLHRYDLAQLQVDGSLTNGLIQLSTTAAEGEMHGELRLDLRQEVPGAALRLSLKDVDTEALYTARSGPASGAATPRLSINAQLAGAGTTMRNMLTAGRGEFLLTAGAGTLPIHSGYGFERVAGNLLLALLPGRRAAQHTQLECAAARFAIADGVATSSDGIALRLQHLDILGGGAVNLKTGEILFGYRAVRRELFQLSLIGLTSGVAKVTGTLSNPTVELDPSGALLVGTAAWATGGMSLLAGDLWRKLQSTADPCARIAGGAQLSSDPLDVLMRSVR</sequence>
<feature type="domain" description="AsmA" evidence="1">
    <location>
        <begin position="16"/>
        <end position="148"/>
    </location>
</feature>
<reference evidence="2" key="1">
    <citation type="submission" date="2023-06" db="EMBL/GenBank/DDBJ databases">
        <authorList>
            <person name="Jiang Y."/>
            <person name="Liu Q."/>
        </authorList>
    </citation>
    <scope>NUCLEOTIDE SEQUENCE</scope>
    <source>
        <strain evidence="2">CGMCC 1.12090</strain>
    </source>
</reference>
<dbReference type="PANTHER" id="PTHR30441">
    <property type="entry name" value="DUF748 DOMAIN-CONTAINING PROTEIN"/>
    <property type="match status" value="1"/>
</dbReference>
<dbReference type="Pfam" id="PF05170">
    <property type="entry name" value="AsmA"/>
    <property type="match status" value="1"/>
</dbReference>
<dbReference type="InterPro" id="IPR007844">
    <property type="entry name" value="AsmA"/>
</dbReference>